<dbReference type="Gene3D" id="2.130.10.10">
    <property type="entry name" value="YVTN repeat-like/Quinoprotein amine dehydrogenase"/>
    <property type="match status" value="1"/>
</dbReference>
<evidence type="ECO:0000256" key="2">
    <source>
        <dbReference type="ARBA" id="ARBA00022526"/>
    </source>
</evidence>
<dbReference type="GO" id="GO:0017057">
    <property type="term" value="F:6-phosphogluconolactonase activity"/>
    <property type="evidence" value="ECO:0007669"/>
    <property type="project" value="TreeGrafter"/>
</dbReference>
<reference evidence="4" key="1">
    <citation type="journal article" date="2021" name="PeerJ">
        <title>Extensive microbial diversity within the chicken gut microbiome revealed by metagenomics and culture.</title>
        <authorList>
            <person name="Gilroy R."/>
            <person name="Ravi A."/>
            <person name="Getino M."/>
            <person name="Pursley I."/>
            <person name="Horton D.L."/>
            <person name="Alikhan N.F."/>
            <person name="Baker D."/>
            <person name="Gharbi K."/>
            <person name="Hall N."/>
            <person name="Watson M."/>
            <person name="Adriaenssens E.M."/>
            <person name="Foster-Nyarko E."/>
            <person name="Jarju S."/>
            <person name="Secka A."/>
            <person name="Antonio M."/>
            <person name="Oren A."/>
            <person name="Chaudhuri R.R."/>
            <person name="La Ragione R."/>
            <person name="Hildebrand F."/>
            <person name="Pallen M.J."/>
        </authorList>
    </citation>
    <scope>NUCLEOTIDE SEQUENCE</scope>
    <source>
        <strain evidence="4">ChiHjej9B8-1298</strain>
    </source>
</reference>
<keyword evidence="2" id="KW-0119">Carbohydrate metabolism</keyword>
<evidence type="ECO:0000256" key="3">
    <source>
        <dbReference type="SAM" id="SignalP"/>
    </source>
</evidence>
<dbReference type="Pfam" id="PF10282">
    <property type="entry name" value="Lactonase"/>
    <property type="match status" value="1"/>
</dbReference>
<name>A0A9D2EAK4_9BACE</name>
<dbReference type="GO" id="GO:0005829">
    <property type="term" value="C:cytosol"/>
    <property type="evidence" value="ECO:0007669"/>
    <property type="project" value="TreeGrafter"/>
</dbReference>
<dbReference type="FunFam" id="2.130.10.10:FF:000306">
    <property type="entry name" value="3-carboxymuconate cyclase"/>
    <property type="match status" value="1"/>
</dbReference>
<dbReference type="PANTHER" id="PTHR30344:SF1">
    <property type="entry name" value="6-PHOSPHOGLUCONOLACTONASE"/>
    <property type="match status" value="1"/>
</dbReference>
<comment type="caution">
    <text evidence="4">The sequence shown here is derived from an EMBL/GenBank/DDBJ whole genome shotgun (WGS) entry which is preliminary data.</text>
</comment>
<accession>A0A9D2EAK4</accession>
<reference evidence="4" key="2">
    <citation type="submission" date="2021-04" db="EMBL/GenBank/DDBJ databases">
        <authorList>
            <person name="Gilroy R."/>
        </authorList>
    </citation>
    <scope>NUCLEOTIDE SEQUENCE</scope>
    <source>
        <strain evidence="4">ChiHjej9B8-1298</strain>
    </source>
</reference>
<dbReference type="AlphaFoldDB" id="A0A9D2EAK4"/>
<gene>
    <name evidence="4" type="ORF">H9814_09715</name>
</gene>
<dbReference type="InterPro" id="IPR015943">
    <property type="entry name" value="WD40/YVTN_repeat-like_dom_sf"/>
</dbReference>
<dbReference type="InterPro" id="IPR011048">
    <property type="entry name" value="Haem_d1_sf"/>
</dbReference>
<proteinExistence type="inferred from homology"/>
<dbReference type="Proteomes" id="UP000824028">
    <property type="component" value="Unassembled WGS sequence"/>
</dbReference>
<sequence>MKTLLYFLSALCIGASAPQVADTHADELNLLVGTYTHGTSKGIYTFRFNQQTGESRPLDSLTLPHPSFLTVSEDGKHVYAVSEMNDHTAALHTMAFNPANGSLRLRDKQWTRGTEPCHVVANQDMVLTANYGGGSLSVFPLRADGTAAPADTLFYGEATGPDKVRQLTPHIHCAMFSPDGKYVFATDFSADRILRFTVTPHGPAPLSSPTAIAIKPDSGPRHLTFAPDGKHAYVIGELSGEITLFAYADGRLTTLQSIAADTTGARGSADIHVSPDGKFLYASNRLKEDGIVVFNIHPQDGTLTKIGYQPTGLHPRNFNITPNGKYLLVACRDSNVIQVFKRNLQTGMLTDTGKDIPMDEPVCIAFH</sequence>
<feature type="signal peptide" evidence="3">
    <location>
        <begin position="1"/>
        <end position="21"/>
    </location>
</feature>
<dbReference type="InterPro" id="IPR019405">
    <property type="entry name" value="Lactonase_7-beta_prop"/>
</dbReference>
<protein>
    <submittedName>
        <fullName evidence="4">Lactonase family protein</fullName>
    </submittedName>
</protein>
<dbReference type="GO" id="GO:0006006">
    <property type="term" value="P:glucose metabolic process"/>
    <property type="evidence" value="ECO:0007669"/>
    <property type="project" value="UniProtKB-KW"/>
</dbReference>
<keyword evidence="3" id="KW-0732">Signal</keyword>
<evidence type="ECO:0000313" key="4">
    <source>
        <dbReference type="EMBL" id="HIZ33791.1"/>
    </source>
</evidence>
<dbReference type="PANTHER" id="PTHR30344">
    <property type="entry name" value="6-PHOSPHOGLUCONOLACTONASE-RELATED"/>
    <property type="match status" value="1"/>
</dbReference>
<organism evidence="4 5">
    <name type="scientific">Candidatus Bacteroides merdigallinarum</name>
    <dbReference type="NCBI Taxonomy" id="2838473"/>
    <lineage>
        <taxon>Bacteria</taxon>
        <taxon>Pseudomonadati</taxon>
        <taxon>Bacteroidota</taxon>
        <taxon>Bacteroidia</taxon>
        <taxon>Bacteroidales</taxon>
        <taxon>Bacteroidaceae</taxon>
        <taxon>Bacteroides</taxon>
    </lineage>
</organism>
<feature type="chain" id="PRO_5038975972" evidence="3">
    <location>
        <begin position="22"/>
        <end position="367"/>
    </location>
</feature>
<dbReference type="EMBL" id="DXBX01000082">
    <property type="protein sequence ID" value="HIZ33791.1"/>
    <property type="molecule type" value="Genomic_DNA"/>
</dbReference>
<comment type="similarity">
    <text evidence="1">Belongs to the cycloisomerase 2 family.</text>
</comment>
<evidence type="ECO:0000313" key="5">
    <source>
        <dbReference type="Proteomes" id="UP000824028"/>
    </source>
</evidence>
<keyword evidence="2" id="KW-0313">Glucose metabolism</keyword>
<dbReference type="InterPro" id="IPR050282">
    <property type="entry name" value="Cycloisomerase_2"/>
</dbReference>
<evidence type="ECO:0000256" key="1">
    <source>
        <dbReference type="ARBA" id="ARBA00005564"/>
    </source>
</evidence>
<dbReference type="SUPFAM" id="SSF51004">
    <property type="entry name" value="C-terminal (heme d1) domain of cytochrome cd1-nitrite reductase"/>
    <property type="match status" value="1"/>
</dbReference>